<dbReference type="Proteomes" id="UP000234681">
    <property type="component" value="Chromosome 5"/>
</dbReference>
<dbReference type="EMBL" id="CH474008">
    <property type="protein sequence ID" value="EDL90418.1"/>
    <property type="molecule type" value="Genomic_DNA"/>
</dbReference>
<accession>A6JYT5</accession>
<proteinExistence type="predicted"/>
<sequence length="79" mass="8738">MVLLKKSCLGTIQGQTEHFCLNSRQKPVFGSSEMAQWVKVLVTSLIHVPAGENRLTGYPLTCVHAAQPTSPLHIFYNVD</sequence>
<organism evidence="1 2">
    <name type="scientific">Rattus norvegicus</name>
    <name type="common">Rat</name>
    <dbReference type="NCBI Taxonomy" id="10116"/>
    <lineage>
        <taxon>Eukaryota</taxon>
        <taxon>Metazoa</taxon>
        <taxon>Chordata</taxon>
        <taxon>Craniata</taxon>
        <taxon>Vertebrata</taxon>
        <taxon>Euteleostomi</taxon>
        <taxon>Mammalia</taxon>
        <taxon>Eutheria</taxon>
        <taxon>Euarchontoglires</taxon>
        <taxon>Glires</taxon>
        <taxon>Rodentia</taxon>
        <taxon>Myomorpha</taxon>
        <taxon>Muroidea</taxon>
        <taxon>Muridae</taxon>
        <taxon>Murinae</taxon>
        <taxon>Rattus</taxon>
    </lineage>
</organism>
<evidence type="ECO:0000313" key="1">
    <source>
        <dbReference type="EMBL" id="EDL90418.1"/>
    </source>
</evidence>
<name>A6JYT5_RAT</name>
<evidence type="ECO:0000313" key="2">
    <source>
        <dbReference type="Proteomes" id="UP000234681"/>
    </source>
</evidence>
<protein>
    <submittedName>
        <fullName evidence="1">RCG50317</fullName>
    </submittedName>
</protein>
<gene>
    <name evidence="1" type="ORF">rCG_50317</name>
</gene>
<reference evidence="1 2" key="1">
    <citation type="submission" date="2005-09" db="EMBL/GenBank/DDBJ databases">
        <authorList>
            <person name="Mural R.J."/>
            <person name="Li P.W."/>
            <person name="Adams M.D."/>
            <person name="Amanatides P.G."/>
            <person name="Baden-Tillson H."/>
            <person name="Barnstead M."/>
            <person name="Chin S.H."/>
            <person name="Dew I."/>
            <person name="Evans C.A."/>
            <person name="Ferriera S."/>
            <person name="Flanigan M."/>
            <person name="Fosler C."/>
            <person name="Glodek A."/>
            <person name="Gu Z."/>
            <person name="Holt R.A."/>
            <person name="Jennings D."/>
            <person name="Kraft C.L."/>
            <person name="Lu F."/>
            <person name="Nguyen T."/>
            <person name="Nusskern D.R."/>
            <person name="Pfannkoch C.M."/>
            <person name="Sitter C."/>
            <person name="Sutton G.G."/>
            <person name="Venter J.C."/>
            <person name="Wang Z."/>
            <person name="Woodage T."/>
            <person name="Zheng X.H."/>
            <person name="Zhong F."/>
        </authorList>
    </citation>
    <scope>NUCLEOTIDE SEQUENCE [LARGE SCALE GENOMIC DNA]</scope>
    <source>
        <strain>BN</strain>
        <strain evidence="2">Sprague-Dawley</strain>
    </source>
</reference>
<dbReference type="AlphaFoldDB" id="A6JYT5"/>